<comment type="subunit">
    <text evidence="9">Part of the signal recognition particle protein translocation system, which is composed of SRP and FtsY.</text>
</comment>
<dbReference type="Proteomes" id="UP001442494">
    <property type="component" value="Unassembled WGS sequence"/>
</dbReference>
<dbReference type="Gene3D" id="3.40.50.300">
    <property type="entry name" value="P-loop containing nucleotide triphosphate hydrolases"/>
    <property type="match status" value="1"/>
</dbReference>
<comment type="catalytic activity">
    <reaction evidence="8 9">
        <text>GTP + H2O = GDP + phosphate + H(+)</text>
        <dbReference type="Rhea" id="RHEA:19669"/>
        <dbReference type="ChEBI" id="CHEBI:15377"/>
        <dbReference type="ChEBI" id="CHEBI:15378"/>
        <dbReference type="ChEBI" id="CHEBI:37565"/>
        <dbReference type="ChEBI" id="CHEBI:43474"/>
        <dbReference type="ChEBI" id="CHEBI:58189"/>
        <dbReference type="EC" id="3.6.5.4"/>
    </reaction>
</comment>
<feature type="region of interest" description="Disordered" evidence="10">
    <location>
        <begin position="1"/>
        <end position="148"/>
    </location>
</feature>
<feature type="domain" description="SRP54-type proteins GTP-binding" evidence="11">
    <location>
        <begin position="550"/>
        <end position="563"/>
    </location>
</feature>
<evidence type="ECO:0000313" key="12">
    <source>
        <dbReference type="EMBL" id="MEP0864889.1"/>
    </source>
</evidence>
<evidence type="ECO:0000256" key="4">
    <source>
        <dbReference type="ARBA" id="ARBA00022801"/>
    </source>
</evidence>
<keyword evidence="7 9" id="KW-0675">Receptor</keyword>
<evidence type="ECO:0000256" key="3">
    <source>
        <dbReference type="ARBA" id="ARBA00022741"/>
    </source>
</evidence>
<feature type="compositionally biased region" description="Low complexity" evidence="10">
    <location>
        <begin position="11"/>
        <end position="44"/>
    </location>
</feature>
<evidence type="ECO:0000313" key="13">
    <source>
        <dbReference type="Proteomes" id="UP001442494"/>
    </source>
</evidence>
<dbReference type="Pfam" id="PF00448">
    <property type="entry name" value="SRP54"/>
    <property type="match status" value="1"/>
</dbReference>
<dbReference type="Gene3D" id="1.20.120.140">
    <property type="entry name" value="Signal recognition particle SRP54, nucleotide-binding domain"/>
    <property type="match status" value="1"/>
</dbReference>
<proteinExistence type="inferred from homology"/>
<dbReference type="Pfam" id="PF02881">
    <property type="entry name" value="SRP54_N"/>
    <property type="match status" value="1"/>
</dbReference>
<accession>A0ABV0JN82</accession>
<dbReference type="PANTHER" id="PTHR43134:SF1">
    <property type="entry name" value="SIGNAL RECOGNITION PARTICLE RECEPTOR SUBUNIT ALPHA"/>
    <property type="match status" value="1"/>
</dbReference>
<dbReference type="SMART" id="SM00382">
    <property type="entry name" value="AAA"/>
    <property type="match status" value="1"/>
</dbReference>
<comment type="subcellular location">
    <subcellularLocation>
        <location evidence="9">Cell membrane</location>
        <topology evidence="9">Peripheral membrane protein</topology>
        <orientation evidence="9">Cytoplasmic side</orientation>
    </subcellularLocation>
    <subcellularLocation>
        <location evidence="9">Cytoplasm</location>
    </subcellularLocation>
</comment>
<dbReference type="HAMAP" id="MF_00920">
    <property type="entry name" value="FtsY"/>
    <property type="match status" value="1"/>
</dbReference>
<feature type="binding site" evidence="9">
    <location>
        <begin position="529"/>
        <end position="532"/>
    </location>
    <ligand>
        <name>GTP</name>
        <dbReference type="ChEBI" id="CHEBI:37565"/>
    </ligand>
</feature>
<comment type="caution">
    <text evidence="12">The sequence shown here is derived from an EMBL/GenBank/DDBJ whole genome shotgun (WGS) entry which is preliminary data.</text>
</comment>
<evidence type="ECO:0000256" key="9">
    <source>
        <dbReference type="HAMAP-Rule" id="MF_00920"/>
    </source>
</evidence>
<feature type="binding site" evidence="9">
    <location>
        <begin position="465"/>
        <end position="469"/>
    </location>
    <ligand>
        <name>GTP</name>
        <dbReference type="ChEBI" id="CHEBI:37565"/>
    </ligand>
</feature>
<dbReference type="InterPro" id="IPR013822">
    <property type="entry name" value="Signal_recog_particl_SRP54_hlx"/>
</dbReference>
<dbReference type="RefSeq" id="WP_190425631.1">
    <property type="nucleotide sequence ID" value="NZ_JAMPKK010000018.1"/>
</dbReference>
<evidence type="ECO:0000256" key="5">
    <source>
        <dbReference type="ARBA" id="ARBA00023134"/>
    </source>
</evidence>
<comment type="similarity">
    <text evidence="9">Belongs to the GTP-binding SRP family. FtsY subfamily.</text>
</comment>
<dbReference type="InterPro" id="IPR000897">
    <property type="entry name" value="SRP54_GTPase_dom"/>
</dbReference>
<dbReference type="InterPro" id="IPR027417">
    <property type="entry name" value="P-loop_NTPase"/>
</dbReference>
<organism evidence="12 13">
    <name type="scientific">Funiculus sociatus GB2-A5</name>
    <dbReference type="NCBI Taxonomy" id="2933946"/>
    <lineage>
        <taxon>Bacteria</taxon>
        <taxon>Bacillati</taxon>
        <taxon>Cyanobacteriota</taxon>
        <taxon>Cyanophyceae</taxon>
        <taxon>Coleofasciculales</taxon>
        <taxon>Coleofasciculaceae</taxon>
        <taxon>Funiculus</taxon>
    </lineage>
</organism>
<feature type="compositionally biased region" description="Low complexity" evidence="10">
    <location>
        <begin position="114"/>
        <end position="129"/>
    </location>
</feature>
<evidence type="ECO:0000256" key="2">
    <source>
        <dbReference type="ARBA" id="ARBA00022490"/>
    </source>
</evidence>
<dbReference type="SUPFAM" id="SSF52540">
    <property type="entry name" value="P-loop containing nucleoside triphosphate hydrolases"/>
    <property type="match status" value="1"/>
</dbReference>
<dbReference type="EMBL" id="JAMPKK010000018">
    <property type="protein sequence ID" value="MEP0864889.1"/>
    <property type="molecule type" value="Genomic_DNA"/>
</dbReference>
<feature type="compositionally biased region" description="Low complexity" evidence="10">
    <location>
        <begin position="62"/>
        <end position="80"/>
    </location>
</feature>
<name>A0ABV0JN82_9CYAN</name>
<keyword evidence="3 9" id="KW-0547">Nucleotide-binding</keyword>
<dbReference type="InterPro" id="IPR036225">
    <property type="entry name" value="SRP/SRP_N"/>
</dbReference>
<dbReference type="InterPro" id="IPR042101">
    <property type="entry name" value="SRP54_N_sf"/>
</dbReference>
<dbReference type="PANTHER" id="PTHR43134">
    <property type="entry name" value="SIGNAL RECOGNITION PARTICLE RECEPTOR SUBUNIT ALPHA"/>
    <property type="match status" value="1"/>
</dbReference>
<dbReference type="CDD" id="cd17874">
    <property type="entry name" value="FtsY"/>
    <property type="match status" value="1"/>
</dbReference>
<evidence type="ECO:0000256" key="6">
    <source>
        <dbReference type="ARBA" id="ARBA00023136"/>
    </source>
</evidence>
<dbReference type="SUPFAM" id="SSF47364">
    <property type="entry name" value="Domain of the SRP/SRP receptor G-proteins"/>
    <property type="match status" value="1"/>
</dbReference>
<feature type="binding site" evidence="9">
    <location>
        <begin position="382"/>
        <end position="389"/>
    </location>
    <ligand>
        <name>GTP</name>
        <dbReference type="ChEBI" id="CHEBI:37565"/>
    </ligand>
</feature>
<keyword evidence="6 9" id="KW-0472">Membrane</keyword>
<keyword evidence="2 9" id="KW-0963">Cytoplasm</keyword>
<evidence type="ECO:0000256" key="8">
    <source>
        <dbReference type="ARBA" id="ARBA00048027"/>
    </source>
</evidence>
<evidence type="ECO:0000256" key="10">
    <source>
        <dbReference type="SAM" id="MobiDB-lite"/>
    </source>
</evidence>
<dbReference type="NCBIfam" id="TIGR00064">
    <property type="entry name" value="ftsY"/>
    <property type="match status" value="1"/>
</dbReference>
<evidence type="ECO:0000259" key="11">
    <source>
        <dbReference type="PROSITE" id="PS00300"/>
    </source>
</evidence>
<evidence type="ECO:0000256" key="7">
    <source>
        <dbReference type="ARBA" id="ARBA00023170"/>
    </source>
</evidence>
<gene>
    <name evidence="9 12" type="primary">ftsY</name>
    <name evidence="12" type="ORF">NDI37_10445</name>
</gene>
<dbReference type="SMART" id="SM00962">
    <property type="entry name" value="SRP54"/>
    <property type="match status" value="1"/>
</dbReference>
<keyword evidence="5 9" id="KW-0342">GTP-binding</keyword>
<keyword evidence="4 9" id="KW-0378">Hydrolase</keyword>
<reference evidence="12 13" key="1">
    <citation type="submission" date="2022-04" db="EMBL/GenBank/DDBJ databases">
        <title>Positive selection, recombination, and allopatry shape intraspecific diversity of widespread and dominant cyanobacteria.</title>
        <authorList>
            <person name="Wei J."/>
            <person name="Shu W."/>
            <person name="Hu C."/>
        </authorList>
    </citation>
    <scope>NUCLEOTIDE SEQUENCE [LARGE SCALE GENOMIC DNA]</scope>
    <source>
        <strain evidence="12 13">GB2-A5</strain>
    </source>
</reference>
<sequence length="578" mass="62342">MVFNWFRRQFSNSESDSQVEQQQSDQIQPSAEPETSESTQEQSPGVSEDLLRYAKAAYKNIQQKQEQAEPEAAPDAGQEPSADVPDTAEVSESPDTLIDTAAETASLEVEDDLAASATSEAIASEPAAEQINHTNAEVEEETTPESAQEVEAIAETGVVIAPEAPEPETESAIAETGVVIAPDSVETQTEEAPPTPVPFWAKEDRQARLERLKATAIEAPEPERVQAPVQPAATAVTEEVPGLAFDEGFMWSAQVLATQGRRAEDVSIEEITWLKRLRQGLDKTRRSLINQLKAIVGQGPLNQDAVMEIEALLLQADVGIEATDYIIKTLQDRLREEVLPPDQAIAYLKKILRDLLDKPIQESYSPTFVPTKDTLNIWLMTGVNGAGKTTTIGKIAHLAQKSGYKCLIGAADTFRAAAVEQVKIWGQRSAVEVIANPGQNTDPAAVVFDAITAAQARGTELLLIDTAGRLQNKKNLMEELGKIRRIVDKKAPNAQIEALLVLDATLGQNGLRQAEVFSQAAKLSGVVLTKLDGTAKGGVALAVVQQLGLPIRFIGAGEGVEDLRPFSSYEFVEALLSG</sequence>
<dbReference type="EC" id="3.6.5.4" evidence="9"/>
<keyword evidence="1 9" id="KW-1003">Cell membrane</keyword>
<comment type="function">
    <text evidence="9">Involved in targeting and insertion of nascent membrane proteins into the cytoplasmic membrane. Acts as a receptor for the complex formed by the signal recognition particle (SRP) and the ribosome-nascent chain (RNC).</text>
</comment>
<dbReference type="SMART" id="SM00963">
    <property type="entry name" value="SRP54_N"/>
    <property type="match status" value="1"/>
</dbReference>
<evidence type="ECO:0000256" key="1">
    <source>
        <dbReference type="ARBA" id="ARBA00022475"/>
    </source>
</evidence>
<dbReference type="InterPro" id="IPR004390">
    <property type="entry name" value="SR_rcpt_FtsY"/>
</dbReference>
<dbReference type="InterPro" id="IPR003593">
    <property type="entry name" value="AAA+_ATPase"/>
</dbReference>
<keyword evidence="13" id="KW-1185">Reference proteome</keyword>
<protein>
    <recommendedName>
        <fullName evidence="9">Signal recognition particle receptor FtsY</fullName>
        <shortName evidence="9">SRP receptor</shortName>
        <ecNumber evidence="9">3.6.5.4</ecNumber>
    </recommendedName>
</protein>
<dbReference type="PROSITE" id="PS00300">
    <property type="entry name" value="SRP54"/>
    <property type="match status" value="1"/>
</dbReference>